<organism evidence="4 7">
    <name type="scientific">Pseudoglutamicibacter cumminsii</name>
    <dbReference type="NCBI Taxonomy" id="156979"/>
    <lineage>
        <taxon>Bacteria</taxon>
        <taxon>Bacillati</taxon>
        <taxon>Actinomycetota</taxon>
        <taxon>Actinomycetes</taxon>
        <taxon>Micrococcales</taxon>
        <taxon>Micrococcaceae</taxon>
        <taxon>Pseudoglutamicibacter</taxon>
    </lineage>
</organism>
<dbReference type="InterPro" id="IPR051331">
    <property type="entry name" value="Chorismate_mutase-related"/>
</dbReference>
<reference evidence="5 6" key="1">
    <citation type="submission" date="2018-05" db="EMBL/GenBank/DDBJ databases">
        <title>Draft Genome Sequence of Arthrobacter cumminsii IME1328, Isolated from a Patient Who Suffered from Foot Ulcers in China.</title>
        <authorList>
            <person name="Li M."/>
            <person name="Jiang Z."/>
            <person name="Sun Q."/>
            <person name="Tong Y."/>
        </authorList>
    </citation>
    <scope>NUCLEOTIDE SEQUENCE [LARGE SCALE GENOMIC DNA]</scope>
    <source>
        <strain evidence="5 6">IME1328</strain>
    </source>
</reference>
<sequence length="121" mass="13636">MSEQQPDIVTNEWDPSASSLPDSVDPAVMQELLRIRGSIDNIDATLVYLLAERFKCTQRVGHLKAEHQLPPSDPGREAAQIARLHSLAQDAQLDPQFAEKFLNFIIAEVIRHHEAISEQRN</sequence>
<dbReference type="Pfam" id="PF01817">
    <property type="entry name" value="CM_2"/>
    <property type="match status" value="1"/>
</dbReference>
<dbReference type="RefSeq" id="WP_109304076.1">
    <property type="nucleotide sequence ID" value="NZ_JALXKR010000004.1"/>
</dbReference>
<accession>A0AAP4C5C0</accession>
<protein>
    <submittedName>
        <fullName evidence="4">Chorismate mutase</fullName>
        <ecNumber evidence="4">5.4.99.5</ecNumber>
    </submittedName>
</protein>
<dbReference type="GO" id="GO:0004106">
    <property type="term" value="F:chorismate mutase activity"/>
    <property type="evidence" value="ECO:0007669"/>
    <property type="project" value="UniProtKB-EC"/>
</dbReference>
<dbReference type="GO" id="GO:0009697">
    <property type="term" value="P:salicylic acid biosynthetic process"/>
    <property type="evidence" value="ECO:0007669"/>
    <property type="project" value="TreeGrafter"/>
</dbReference>
<evidence type="ECO:0000259" key="3">
    <source>
        <dbReference type="PROSITE" id="PS51168"/>
    </source>
</evidence>
<evidence type="ECO:0000313" key="7">
    <source>
        <dbReference type="Proteomes" id="UP001240483"/>
    </source>
</evidence>
<dbReference type="EC" id="5.4.99.5" evidence="4"/>
<evidence type="ECO:0000256" key="2">
    <source>
        <dbReference type="SAM" id="MobiDB-lite"/>
    </source>
</evidence>
<evidence type="ECO:0000313" key="5">
    <source>
        <dbReference type="EMBL" id="PWI27373.1"/>
    </source>
</evidence>
<comment type="caution">
    <text evidence="4">The sequence shown here is derived from an EMBL/GenBank/DDBJ whole genome shotgun (WGS) entry which is preliminary data.</text>
</comment>
<dbReference type="EMBL" id="JASODW010000001">
    <property type="protein sequence ID" value="MDK6274518.1"/>
    <property type="molecule type" value="Genomic_DNA"/>
</dbReference>
<gene>
    <name evidence="5" type="ORF">CAY35_07840</name>
    <name evidence="4" type="ORF">QP116_01955</name>
</gene>
<evidence type="ECO:0000313" key="4">
    <source>
        <dbReference type="EMBL" id="MDK6274518.1"/>
    </source>
</evidence>
<keyword evidence="1 4" id="KW-0413">Isomerase</keyword>
<dbReference type="PANTHER" id="PTHR38041:SF1">
    <property type="entry name" value="CHORISMATE MUTASE"/>
    <property type="match status" value="1"/>
</dbReference>
<dbReference type="AlphaFoldDB" id="A0AAP4C5C0"/>
<dbReference type="GO" id="GO:0046417">
    <property type="term" value="P:chorismate metabolic process"/>
    <property type="evidence" value="ECO:0007669"/>
    <property type="project" value="InterPro"/>
</dbReference>
<feature type="region of interest" description="Disordered" evidence="2">
    <location>
        <begin position="1"/>
        <end position="22"/>
    </location>
</feature>
<dbReference type="InterPro" id="IPR002701">
    <property type="entry name" value="CM_II_prokaryot"/>
</dbReference>
<feature type="domain" description="Chorismate mutase" evidence="3">
    <location>
        <begin position="26"/>
        <end position="117"/>
    </location>
</feature>
<dbReference type="InterPro" id="IPR036263">
    <property type="entry name" value="Chorismate_II_sf"/>
</dbReference>
<dbReference type="NCBIfam" id="NF006691">
    <property type="entry name" value="PRK09239.1"/>
    <property type="match status" value="1"/>
</dbReference>
<name>A0AAP4C5C0_9MICC</name>
<dbReference type="PROSITE" id="PS51168">
    <property type="entry name" value="CHORISMATE_MUT_2"/>
    <property type="match status" value="1"/>
</dbReference>
<reference evidence="4" key="2">
    <citation type="submission" date="2023-05" db="EMBL/GenBank/DDBJ databases">
        <title>Cataloging the Phylogenetic Diversity of Human Bladder Bacteria.</title>
        <authorList>
            <person name="Du J."/>
        </authorList>
    </citation>
    <scope>NUCLEOTIDE SEQUENCE</scope>
    <source>
        <strain evidence="4">UMB9978</strain>
    </source>
</reference>
<dbReference type="NCBIfam" id="TIGR01795">
    <property type="entry name" value="CM_mono_cladeE"/>
    <property type="match status" value="1"/>
</dbReference>
<proteinExistence type="predicted"/>
<evidence type="ECO:0000256" key="1">
    <source>
        <dbReference type="ARBA" id="ARBA00023235"/>
    </source>
</evidence>
<dbReference type="SUPFAM" id="SSF48600">
    <property type="entry name" value="Chorismate mutase II"/>
    <property type="match status" value="1"/>
</dbReference>
<evidence type="ECO:0000313" key="6">
    <source>
        <dbReference type="Proteomes" id="UP000245514"/>
    </source>
</evidence>
<dbReference type="EMBL" id="QFWG01000010">
    <property type="protein sequence ID" value="PWI27373.1"/>
    <property type="molecule type" value="Genomic_DNA"/>
</dbReference>
<dbReference type="Gene3D" id="1.20.59.10">
    <property type="entry name" value="Chorismate mutase"/>
    <property type="match status" value="1"/>
</dbReference>
<dbReference type="SMART" id="SM00830">
    <property type="entry name" value="CM_2"/>
    <property type="match status" value="1"/>
</dbReference>
<keyword evidence="6" id="KW-1185">Reference proteome</keyword>
<dbReference type="Proteomes" id="UP001240483">
    <property type="component" value="Unassembled WGS sequence"/>
</dbReference>
<dbReference type="InterPro" id="IPR010951">
    <property type="entry name" value="CM_bact"/>
</dbReference>
<dbReference type="Proteomes" id="UP000245514">
    <property type="component" value="Unassembled WGS sequence"/>
</dbReference>
<dbReference type="InterPro" id="IPR036979">
    <property type="entry name" value="CM_dom_sf"/>
</dbReference>
<dbReference type="PANTHER" id="PTHR38041">
    <property type="entry name" value="CHORISMATE MUTASE"/>
    <property type="match status" value="1"/>
</dbReference>